<feature type="transmembrane region" description="Helical" evidence="1">
    <location>
        <begin position="20"/>
        <end position="40"/>
    </location>
</feature>
<sequence>MSDPNPGTVARKGNGSRYLFLFLLGLVIGAVGVVMALRAWDARKDHFPESLMHVQGWHMGQLSKAVEQNRCAATDTLPHLKALRTTADDLERAFPGLADDQRFADAASKMRGTLDGALASPPLNCTAVAALNKDIGADCKACHQDFR</sequence>
<dbReference type="EMBL" id="CP060820">
    <property type="protein sequence ID" value="QNP40953.1"/>
    <property type="molecule type" value="Genomic_DNA"/>
</dbReference>
<dbReference type="InterPro" id="IPR010980">
    <property type="entry name" value="Cyt_c/b562"/>
</dbReference>
<proteinExistence type="predicted"/>
<keyword evidence="1" id="KW-0472">Membrane</keyword>
<protein>
    <recommendedName>
        <fullName evidence="4">Cytochrome C</fullName>
    </recommendedName>
</protein>
<dbReference type="AlphaFoldDB" id="A0A7H0FY37"/>
<organism evidence="2 3">
    <name type="scientific">Agrilutibacter terrestris</name>
    <dbReference type="NCBI Taxonomy" id="2865112"/>
    <lineage>
        <taxon>Bacteria</taxon>
        <taxon>Pseudomonadati</taxon>
        <taxon>Pseudomonadota</taxon>
        <taxon>Gammaproteobacteria</taxon>
        <taxon>Lysobacterales</taxon>
        <taxon>Lysobacteraceae</taxon>
        <taxon>Agrilutibacter</taxon>
    </lineage>
</organism>
<dbReference type="GO" id="GO:0009055">
    <property type="term" value="F:electron transfer activity"/>
    <property type="evidence" value="ECO:0007669"/>
    <property type="project" value="InterPro"/>
</dbReference>
<dbReference type="Gene3D" id="1.20.120.10">
    <property type="entry name" value="Cytochrome c/b562"/>
    <property type="match status" value="1"/>
</dbReference>
<evidence type="ECO:0000256" key="1">
    <source>
        <dbReference type="SAM" id="Phobius"/>
    </source>
</evidence>
<dbReference type="GO" id="GO:0005506">
    <property type="term" value="F:iron ion binding"/>
    <property type="evidence" value="ECO:0007669"/>
    <property type="project" value="InterPro"/>
</dbReference>
<evidence type="ECO:0008006" key="4">
    <source>
        <dbReference type="Google" id="ProtNLM"/>
    </source>
</evidence>
<evidence type="ECO:0000313" key="2">
    <source>
        <dbReference type="EMBL" id="QNP40953.1"/>
    </source>
</evidence>
<reference evidence="2 3" key="1">
    <citation type="submission" date="2020-08" db="EMBL/GenBank/DDBJ databases">
        <title>Lysobacter sp. II4 sp. nov., isolated from soil.</title>
        <authorList>
            <person name="Woo C.Y."/>
            <person name="Kim J."/>
        </authorList>
    </citation>
    <scope>NUCLEOTIDE SEQUENCE [LARGE SCALE GENOMIC DNA]</scope>
    <source>
        <strain evidence="2 3">II4</strain>
    </source>
</reference>
<keyword evidence="1" id="KW-0812">Transmembrane</keyword>
<dbReference type="PROSITE" id="PS51009">
    <property type="entry name" value="CYTCII"/>
    <property type="match status" value="1"/>
</dbReference>
<name>A0A7H0FY37_9GAMM</name>
<gene>
    <name evidence="2" type="ORF">H8B22_01485</name>
</gene>
<accession>A0A7H0FY37</accession>
<dbReference type="InterPro" id="IPR002321">
    <property type="entry name" value="Cyt_c_II"/>
</dbReference>
<dbReference type="SUPFAM" id="SSF47175">
    <property type="entry name" value="Cytochromes"/>
    <property type="match status" value="1"/>
</dbReference>
<dbReference type="Proteomes" id="UP000516018">
    <property type="component" value="Chromosome"/>
</dbReference>
<dbReference type="GO" id="GO:0022900">
    <property type="term" value="P:electron transport chain"/>
    <property type="evidence" value="ECO:0007669"/>
    <property type="project" value="InterPro"/>
</dbReference>
<keyword evidence="3" id="KW-1185">Reference proteome</keyword>
<evidence type="ECO:0000313" key="3">
    <source>
        <dbReference type="Proteomes" id="UP000516018"/>
    </source>
</evidence>
<dbReference type="KEGG" id="lsx:H8B22_01485"/>
<keyword evidence="1" id="KW-1133">Transmembrane helix</keyword>
<dbReference type="RefSeq" id="WP_187712391.1">
    <property type="nucleotide sequence ID" value="NZ_CP060820.1"/>
</dbReference>
<dbReference type="GO" id="GO:0020037">
    <property type="term" value="F:heme binding"/>
    <property type="evidence" value="ECO:0007669"/>
    <property type="project" value="InterPro"/>
</dbReference>